<evidence type="ECO:0000313" key="3">
    <source>
        <dbReference type="Proteomes" id="UP000077002"/>
    </source>
</evidence>
<organism evidence="2 3">
    <name type="scientific">Fonsecaea monophora</name>
    <dbReference type="NCBI Taxonomy" id="254056"/>
    <lineage>
        <taxon>Eukaryota</taxon>
        <taxon>Fungi</taxon>
        <taxon>Dikarya</taxon>
        <taxon>Ascomycota</taxon>
        <taxon>Pezizomycotina</taxon>
        <taxon>Eurotiomycetes</taxon>
        <taxon>Chaetothyriomycetidae</taxon>
        <taxon>Chaetothyriales</taxon>
        <taxon>Herpotrichiellaceae</taxon>
        <taxon>Fonsecaea</taxon>
    </lineage>
</organism>
<reference evidence="2 3" key="1">
    <citation type="submission" date="2016-03" db="EMBL/GenBank/DDBJ databases">
        <title>Draft genome sequence of the Fonsecaea monophora CBS 269.37.</title>
        <authorList>
            <person name="Bombassaro A."/>
            <person name="Vinicius W.A."/>
            <person name="De Hoog S."/>
            <person name="Sun J."/>
            <person name="Souza E.M."/>
            <person name="Raittz R.T."/>
            <person name="Costa F."/>
            <person name="Leao A.C."/>
            <person name="Tadra-Sfeir M.Z."/>
            <person name="Baura V."/>
            <person name="Balsanelli E."/>
            <person name="Pedrosa F.O."/>
            <person name="Moreno L.F."/>
            <person name="Steffens M.B."/>
            <person name="Xi L."/>
            <person name="Bocca A.L."/>
            <person name="Felipe M.S."/>
            <person name="Teixeira M."/>
            <person name="Telles Filho F.Q."/>
            <person name="Azevedo C.M."/>
            <person name="Gomes R."/>
            <person name="Vicente V.A."/>
        </authorList>
    </citation>
    <scope>NUCLEOTIDE SEQUENCE [LARGE SCALE GENOMIC DNA]</scope>
    <source>
        <strain evidence="2 3">CBS 269.37</strain>
    </source>
</reference>
<evidence type="ECO:0000313" key="2">
    <source>
        <dbReference type="EMBL" id="OAG38507.1"/>
    </source>
</evidence>
<keyword evidence="3" id="KW-1185">Reference proteome</keyword>
<gene>
    <name evidence="2" type="ORF">AYO21_07329</name>
</gene>
<comment type="caution">
    <text evidence="2">The sequence shown here is derived from an EMBL/GenBank/DDBJ whole genome shotgun (WGS) entry which is preliminary data.</text>
</comment>
<accession>A0A177F2F1</accession>
<sequence>MESTGHKMFPVSLQSNGVVCPEDVRQLQQFHSHAGLTDLKARSDPGELEMKISPETLKVWRQLSQKTLSHLAARPLPLVAFTEPTSQPPKERHAWHNSSPPAWWTALSTLLAK</sequence>
<dbReference type="AlphaFoldDB" id="A0A177F2F1"/>
<dbReference type="GeneID" id="34602485"/>
<evidence type="ECO:0000256" key="1">
    <source>
        <dbReference type="SAM" id="MobiDB-lite"/>
    </source>
</evidence>
<name>A0A177F2F1_9EURO</name>
<feature type="region of interest" description="Disordered" evidence="1">
    <location>
        <begin position="81"/>
        <end position="100"/>
    </location>
</feature>
<dbReference type="RefSeq" id="XP_022510459.1">
    <property type="nucleotide sequence ID" value="XM_022657286.1"/>
</dbReference>
<dbReference type="EMBL" id="LVKK01000055">
    <property type="protein sequence ID" value="OAG38507.1"/>
    <property type="molecule type" value="Genomic_DNA"/>
</dbReference>
<protein>
    <submittedName>
        <fullName evidence="2">Uncharacterized protein</fullName>
    </submittedName>
</protein>
<proteinExistence type="predicted"/>
<dbReference type="Proteomes" id="UP000077002">
    <property type="component" value="Unassembled WGS sequence"/>
</dbReference>